<keyword evidence="5" id="KW-1185">Reference proteome</keyword>
<keyword evidence="4" id="KW-0121">Carboxypeptidase</keyword>
<dbReference type="RefSeq" id="WP_003985592.1">
    <property type="nucleotide sequence ID" value="NZ_CP043497.1"/>
</dbReference>
<dbReference type="InterPro" id="IPR050491">
    <property type="entry name" value="AmpC-like"/>
</dbReference>
<reference evidence="4 5" key="1">
    <citation type="submission" date="2022-03" db="EMBL/GenBank/DDBJ databases">
        <title>Complete genome of Streptomyces rimosus ssp. rimosus R7 (=ATCC 10970).</title>
        <authorList>
            <person name="Beganovic S."/>
            <person name="Ruckert C."/>
            <person name="Busche T."/>
            <person name="Kalinowski J."/>
            <person name="Wittmann C."/>
        </authorList>
    </citation>
    <scope>NUCLEOTIDE SEQUENCE [LARGE SCALE GENOMIC DNA]</scope>
    <source>
        <strain evidence="4 5">R7</strain>
    </source>
</reference>
<accession>A0ABY3YS47</accession>
<dbReference type="SUPFAM" id="SSF56601">
    <property type="entry name" value="beta-lactamase/transpeptidase-like"/>
    <property type="match status" value="1"/>
</dbReference>
<keyword evidence="2" id="KW-0732">Signal</keyword>
<dbReference type="Gene3D" id="3.40.710.10">
    <property type="entry name" value="DD-peptidase/beta-lactamase superfamily"/>
    <property type="match status" value="1"/>
</dbReference>
<feature type="chain" id="PRO_5045778587" evidence="2">
    <location>
        <begin position="30"/>
        <end position="405"/>
    </location>
</feature>
<dbReference type="InterPro" id="IPR012338">
    <property type="entry name" value="Beta-lactam/transpept-like"/>
</dbReference>
<name>A0ABY3YS47_STRRM</name>
<dbReference type="InterPro" id="IPR001466">
    <property type="entry name" value="Beta-lactam-related"/>
</dbReference>
<protein>
    <submittedName>
        <fullName evidence="4">D-alanyl-D-alanine carboxypeptidase</fullName>
        <ecNumber evidence="4">3.4.16.4</ecNumber>
    </submittedName>
</protein>
<keyword evidence="4" id="KW-0378">Hydrolase</keyword>
<gene>
    <name evidence="4" type="ORF">SRIMR7_01000</name>
</gene>
<evidence type="ECO:0000259" key="3">
    <source>
        <dbReference type="Pfam" id="PF00144"/>
    </source>
</evidence>
<dbReference type="GeneID" id="66860209"/>
<dbReference type="GO" id="GO:0009002">
    <property type="term" value="F:serine-type D-Ala-D-Ala carboxypeptidase activity"/>
    <property type="evidence" value="ECO:0007669"/>
    <property type="project" value="UniProtKB-EC"/>
</dbReference>
<dbReference type="EC" id="3.4.16.4" evidence="4"/>
<evidence type="ECO:0000256" key="2">
    <source>
        <dbReference type="SAM" id="SignalP"/>
    </source>
</evidence>
<proteinExistence type="predicted"/>
<feature type="signal peptide" evidence="2">
    <location>
        <begin position="1"/>
        <end position="29"/>
    </location>
</feature>
<sequence length="405" mass="43158">MKQRTLRTALLALTTVAALATTTLTPVYAATPAPQAPGHEATRAALRQLVEAGRIPGVAAEVRDGKERWFGSAGVADVGTGRKRSVHDRFRAASITKPFIATVLLQLEAEGQLSLDDTVDTWLPGLVRGNGNDGRTITVRRLLNHTSGLPSHTGDREFQTNSSGSGFPEHRYDNHTPEELVAIALKYPPVAAPGEKASYSNTNYVLAGMVIEAVAGHPYADEVERRIIEPLRLRGTSFPGSDPSMPDPHPVAYSRLHDPAPGAPVHDATEQNMTWLGASGDMISTLGDLNTFQRALLRGELLPRAQMRELLDAVPAGNGFAFGLGVETITLSCGVPVVGKTGRTNGSMSATVTTRDGGHRLTFNMNGDWLSDGALYVNVIEAEFCGRIPAPADRRHGALPAALAE</sequence>
<organism evidence="4 5">
    <name type="scientific">Streptomyces rimosus subsp. rimosus</name>
    <dbReference type="NCBI Taxonomy" id="132474"/>
    <lineage>
        <taxon>Bacteria</taxon>
        <taxon>Bacillati</taxon>
        <taxon>Actinomycetota</taxon>
        <taxon>Actinomycetes</taxon>
        <taxon>Kitasatosporales</taxon>
        <taxon>Streptomycetaceae</taxon>
        <taxon>Streptomyces</taxon>
    </lineage>
</organism>
<dbReference type="EMBL" id="CP094298">
    <property type="protein sequence ID" value="UNZ00712.1"/>
    <property type="molecule type" value="Genomic_DNA"/>
</dbReference>
<dbReference type="PANTHER" id="PTHR46825">
    <property type="entry name" value="D-ALANYL-D-ALANINE-CARBOXYPEPTIDASE/ENDOPEPTIDASE AMPH"/>
    <property type="match status" value="1"/>
</dbReference>
<evidence type="ECO:0000313" key="5">
    <source>
        <dbReference type="Proteomes" id="UP000829494"/>
    </source>
</evidence>
<feature type="domain" description="Beta-lactamase-related" evidence="3">
    <location>
        <begin position="43"/>
        <end position="345"/>
    </location>
</feature>
<evidence type="ECO:0000256" key="1">
    <source>
        <dbReference type="SAM" id="MobiDB-lite"/>
    </source>
</evidence>
<keyword evidence="4" id="KW-0645">Protease</keyword>
<evidence type="ECO:0000313" key="4">
    <source>
        <dbReference type="EMBL" id="UNZ00712.1"/>
    </source>
</evidence>
<feature type="region of interest" description="Disordered" evidence="1">
    <location>
        <begin position="146"/>
        <end position="167"/>
    </location>
</feature>
<dbReference type="Proteomes" id="UP000829494">
    <property type="component" value="Chromosome"/>
</dbReference>
<dbReference type="PANTHER" id="PTHR46825:SF7">
    <property type="entry name" value="D-ALANYL-D-ALANINE CARBOXYPEPTIDASE"/>
    <property type="match status" value="1"/>
</dbReference>
<dbReference type="Pfam" id="PF00144">
    <property type="entry name" value="Beta-lactamase"/>
    <property type="match status" value="1"/>
</dbReference>